<gene>
    <name evidence="1" type="ORF">AK812_SmicGene24050</name>
</gene>
<comment type="caution">
    <text evidence="1">The sequence shown here is derived from an EMBL/GenBank/DDBJ whole genome shotgun (WGS) entry which is preliminary data.</text>
</comment>
<sequence length="109" mass="12238">MPGHAWRSLSRLAEVAKSQLSRHCQVSTQKILVAAHAAGVDLYANAILRFIGRYYDGVEVYGSTFFESAEVDSWLDWGEMELANPPLQMEQALETLEKHLDQRAFVRGG</sequence>
<keyword evidence="2" id="KW-1185">Reference proteome</keyword>
<dbReference type="AlphaFoldDB" id="A0A1Q9DFQ7"/>
<dbReference type="OrthoDB" id="1931232at2759"/>
<name>A0A1Q9DFQ7_SYMMI</name>
<accession>A0A1Q9DFQ7</accession>
<proteinExistence type="predicted"/>
<reference evidence="1 2" key="1">
    <citation type="submission" date="2016-02" db="EMBL/GenBank/DDBJ databases">
        <title>Genome analysis of coral dinoflagellate symbionts highlights evolutionary adaptations to a symbiotic lifestyle.</title>
        <authorList>
            <person name="Aranda M."/>
            <person name="Li Y."/>
            <person name="Liew Y.J."/>
            <person name="Baumgarten S."/>
            <person name="Simakov O."/>
            <person name="Wilson M."/>
            <person name="Piel J."/>
            <person name="Ashoor H."/>
            <person name="Bougouffa S."/>
            <person name="Bajic V.B."/>
            <person name="Ryu T."/>
            <person name="Ravasi T."/>
            <person name="Bayer T."/>
            <person name="Micklem G."/>
            <person name="Kim H."/>
            <person name="Bhak J."/>
            <person name="Lajeunesse T.C."/>
            <person name="Voolstra C.R."/>
        </authorList>
    </citation>
    <scope>NUCLEOTIDE SEQUENCE [LARGE SCALE GENOMIC DNA]</scope>
    <source>
        <strain evidence="1 2">CCMP2467</strain>
    </source>
</reference>
<dbReference type="Gene3D" id="1.20.1050.130">
    <property type="match status" value="1"/>
</dbReference>
<protein>
    <submittedName>
        <fullName evidence="1">Uncharacterized protein</fullName>
    </submittedName>
</protein>
<organism evidence="1 2">
    <name type="scientific">Symbiodinium microadriaticum</name>
    <name type="common">Dinoflagellate</name>
    <name type="synonym">Zooxanthella microadriatica</name>
    <dbReference type="NCBI Taxonomy" id="2951"/>
    <lineage>
        <taxon>Eukaryota</taxon>
        <taxon>Sar</taxon>
        <taxon>Alveolata</taxon>
        <taxon>Dinophyceae</taxon>
        <taxon>Suessiales</taxon>
        <taxon>Symbiodiniaceae</taxon>
        <taxon>Symbiodinium</taxon>
    </lineage>
</organism>
<evidence type="ECO:0000313" key="1">
    <source>
        <dbReference type="EMBL" id="OLP93968.1"/>
    </source>
</evidence>
<evidence type="ECO:0000313" key="2">
    <source>
        <dbReference type="Proteomes" id="UP000186817"/>
    </source>
</evidence>
<dbReference type="EMBL" id="LSRX01000563">
    <property type="protein sequence ID" value="OLP93968.1"/>
    <property type="molecule type" value="Genomic_DNA"/>
</dbReference>
<dbReference type="Proteomes" id="UP000186817">
    <property type="component" value="Unassembled WGS sequence"/>
</dbReference>
<dbReference type="InterPro" id="IPR036282">
    <property type="entry name" value="Glutathione-S-Trfase_C_sf"/>
</dbReference>
<dbReference type="SUPFAM" id="SSF47616">
    <property type="entry name" value="GST C-terminal domain-like"/>
    <property type="match status" value="1"/>
</dbReference>